<dbReference type="InterPro" id="IPR005321">
    <property type="entry name" value="Peptidase_S58_DmpA"/>
</dbReference>
<dbReference type="OMA" id="MRCHGYK"/>
<dbReference type="PANTHER" id="PTHR36512">
    <property type="entry name" value="D-AMINOPEPTIDASE"/>
    <property type="match status" value="1"/>
</dbReference>
<evidence type="ECO:0000313" key="2">
    <source>
        <dbReference type="EMBL" id="CRG92306.1"/>
    </source>
</evidence>
<dbReference type="OrthoDB" id="2107894at2759"/>
<evidence type="ECO:0008006" key="4">
    <source>
        <dbReference type="Google" id="ProtNLM"/>
    </source>
</evidence>
<dbReference type="PANTHER" id="PTHR36512:SF3">
    <property type="entry name" value="BLR5678 PROTEIN"/>
    <property type="match status" value="1"/>
</dbReference>
<gene>
    <name evidence="2" type="ORF">PISL3812_09363</name>
</gene>
<keyword evidence="3" id="KW-1185">Reference proteome</keyword>
<reference evidence="2 3" key="1">
    <citation type="submission" date="2015-04" db="EMBL/GenBank/DDBJ databases">
        <authorList>
            <person name="Syromyatnikov M.Y."/>
            <person name="Popov V.N."/>
        </authorList>
    </citation>
    <scope>NUCLEOTIDE SEQUENCE [LARGE SCALE GENOMIC DNA]</scope>
    <source>
        <strain evidence="2">WF-38-12</strain>
    </source>
</reference>
<accession>A0A0U1MBK3</accession>
<evidence type="ECO:0000256" key="1">
    <source>
        <dbReference type="ARBA" id="ARBA00007068"/>
    </source>
</evidence>
<comment type="similarity">
    <text evidence="1">Belongs to the peptidase S58 family.</text>
</comment>
<sequence>MRISTMRIRDLGYAPGQLQPGVRVGQTTIHEGRDTHTGVTVILPRGPDEIRQKPCYAAIHKLNGMGEMTGAHQIEEFGSFNTVGSSSLSLSLCKDFEIRKVYDAIYSWLFDLAKQNKESFEETFRNMGIPVVAETLDCILNDVTKSAVEKHHVYEAIASALSNPHPPVLEGSHGGGTGMRCHGYKGGTGTSSRIVPGRSEEETFTVGVLVQANYGWQKDLQIGGVPVGRILSQKLPTKPVSSKMGEGSIIIVIITDAPLLPHQLKRVAQRATLGLSQVAGHGAGRTYSGDIFLALSTGDIPDDELKTGMPGYLPTVETFPTRSIKNECIDSLFYAAAEATEEAILNALVAAKDGLTGFMGHRAEGLPIERVKELLERYHNYAQNSSFDE</sequence>
<dbReference type="Pfam" id="PF03576">
    <property type="entry name" value="Peptidase_S58"/>
    <property type="match status" value="1"/>
</dbReference>
<dbReference type="SUPFAM" id="SSF56266">
    <property type="entry name" value="DmpA/ArgJ-like"/>
    <property type="match status" value="1"/>
</dbReference>
<organism evidence="2 3">
    <name type="scientific">Talaromyces islandicus</name>
    <name type="common">Penicillium islandicum</name>
    <dbReference type="NCBI Taxonomy" id="28573"/>
    <lineage>
        <taxon>Eukaryota</taxon>
        <taxon>Fungi</taxon>
        <taxon>Dikarya</taxon>
        <taxon>Ascomycota</taxon>
        <taxon>Pezizomycotina</taxon>
        <taxon>Eurotiomycetes</taxon>
        <taxon>Eurotiomycetidae</taxon>
        <taxon>Eurotiales</taxon>
        <taxon>Trichocomaceae</taxon>
        <taxon>Talaromyces</taxon>
        <taxon>Talaromyces sect. Islandici</taxon>
    </lineage>
</organism>
<dbReference type="InterPro" id="IPR016117">
    <property type="entry name" value="ArgJ-like_dom_sf"/>
</dbReference>
<dbReference type="Gene3D" id="3.60.70.12">
    <property type="entry name" value="L-amino peptidase D-ALA esterase/amidase"/>
    <property type="match status" value="1"/>
</dbReference>
<evidence type="ECO:0000313" key="3">
    <source>
        <dbReference type="Proteomes" id="UP000054383"/>
    </source>
</evidence>
<name>A0A0U1MBK3_TALIS</name>
<protein>
    <recommendedName>
        <fullName evidence="4">D-aminopeptidase</fullName>
    </recommendedName>
</protein>
<dbReference type="AlphaFoldDB" id="A0A0U1MBK3"/>
<dbReference type="EMBL" id="CVMT01000012">
    <property type="protein sequence ID" value="CRG92306.1"/>
    <property type="molecule type" value="Genomic_DNA"/>
</dbReference>
<proteinExistence type="inferred from homology"/>
<dbReference type="GO" id="GO:0004177">
    <property type="term" value="F:aminopeptidase activity"/>
    <property type="evidence" value="ECO:0007669"/>
    <property type="project" value="TreeGrafter"/>
</dbReference>
<dbReference type="Proteomes" id="UP000054383">
    <property type="component" value="Unassembled WGS sequence"/>
</dbReference>